<evidence type="ECO:0000256" key="8">
    <source>
        <dbReference type="ARBA" id="ARBA00022723"/>
    </source>
</evidence>
<dbReference type="PANTHER" id="PTHR43030:SF1">
    <property type="entry name" value="PHOSPHOENOLPYRUVATE SYNTHASE"/>
    <property type="match status" value="1"/>
</dbReference>
<dbReference type="Gene3D" id="3.30.1490.20">
    <property type="entry name" value="ATP-grasp fold, A domain"/>
    <property type="match status" value="1"/>
</dbReference>
<name>A0A2M8ESE6_9BACT</name>
<evidence type="ECO:0000256" key="3">
    <source>
        <dbReference type="ARBA" id="ARBA00004742"/>
    </source>
</evidence>
<evidence type="ECO:0000256" key="13">
    <source>
        <dbReference type="ARBA" id="ARBA00033470"/>
    </source>
</evidence>
<organism evidence="19 20">
    <name type="scientific">Candidatus Shapirobacteria bacterium CG_4_9_14_0_2_um_filter_39_11</name>
    <dbReference type="NCBI Taxonomy" id="1974478"/>
    <lineage>
        <taxon>Bacteria</taxon>
        <taxon>Candidatus Shapironibacteriota</taxon>
    </lineage>
</organism>
<gene>
    <name evidence="19" type="ORF">CO054_02205</name>
</gene>
<protein>
    <recommendedName>
        <fullName evidence="6 15">Phosphoenolpyruvate synthase</fullName>
        <shortName evidence="15">PEP synthase</shortName>
        <ecNumber evidence="5 15">2.7.9.2</ecNumber>
    </recommendedName>
    <alternativeName>
        <fullName evidence="13 15">Pyruvate, water dikinase</fullName>
    </alternativeName>
</protein>
<accession>A0A2M8ESE6</accession>
<dbReference type="SUPFAM" id="SSF56059">
    <property type="entry name" value="Glutathione synthetase ATP-binding domain-like"/>
    <property type="match status" value="1"/>
</dbReference>
<dbReference type="InterPro" id="IPR040442">
    <property type="entry name" value="Pyrv_kinase-like_dom_sf"/>
</dbReference>
<dbReference type="Gene3D" id="3.50.30.10">
    <property type="entry name" value="Phosphohistidine domain"/>
    <property type="match status" value="1"/>
</dbReference>
<keyword evidence="10 15" id="KW-0418">Kinase</keyword>
<dbReference type="InterPro" id="IPR002192">
    <property type="entry name" value="PPDK_AMP/ATP-bd"/>
</dbReference>
<evidence type="ECO:0000256" key="1">
    <source>
        <dbReference type="ARBA" id="ARBA00001946"/>
    </source>
</evidence>
<evidence type="ECO:0000256" key="5">
    <source>
        <dbReference type="ARBA" id="ARBA00011996"/>
    </source>
</evidence>
<dbReference type="AlphaFoldDB" id="A0A2M8ESE6"/>
<comment type="cofactor">
    <cofactor evidence="1 15">
        <name>Mg(2+)</name>
        <dbReference type="ChEBI" id="CHEBI:18420"/>
    </cofactor>
</comment>
<evidence type="ECO:0000256" key="9">
    <source>
        <dbReference type="ARBA" id="ARBA00022741"/>
    </source>
</evidence>
<evidence type="ECO:0000256" key="7">
    <source>
        <dbReference type="ARBA" id="ARBA00022679"/>
    </source>
</evidence>
<keyword evidence="8 15" id="KW-0479">Metal-binding</keyword>
<keyword evidence="11 15" id="KW-0067">ATP-binding</keyword>
<dbReference type="Gene3D" id="3.30.470.20">
    <property type="entry name" value="ATP-grasp fold, B domain"/>
    <property type="match status" value="1"/>
</dbReference>
<reference evidence="20" key="1">
    <citation type="submission" date="2017-09" db="EMBL/GenBank/DDBJ databases">
        <title>Depth-based differentiation of microbial function through sediment-hosted aquifers and enrichment of novel symbionts in the deep terrestrial subsurface.</title>
        <authorList>
            <person name="Probst A.J."/>
            <person name="Ladd B."/>
            <person name="Jarett J.K."/>
            <person name="Geller-Mcgrath D.E."/>
            <person name="Sieber C.M.K."/>
            <person name="Emerson J.B."/>
            <person name="Anantharaman K."/>
            <person name="Thomas B.C."/>
            <person name="Malmstrom R."/>
            <person name="Stieglmeier M."/>
            <person name="Klingl A."/>
            <person name="Woyke T."/>
            <person name="Ryan C.M."/>
            <person name="Banfield J.F."/>
        </authorList>
    </citation>
    <scope>NUCLEOTIDE SEQUENCE [LARGE SCALE GENOMIC DNA]</scope>
</reference>
<proteinExistence type="inferred from homology"/>
<dbReference type="Pfam" id="PF01326">
    <property type="entry name" value="PPDK_N"/>
    <property type="match status" value="1"/>
</dbReference>
<dbReference type="EMBL" id="PFSF01000046">
    <property type="protein sequence ID" value="PJC28045.1"/>
    <property type="molecule type" value="Genomic_DNA"/>
</dbReference>
<dbReference type="InterPro" id="IPR013815">
    <property type="entry name" value="ATP_grasp_subdomain_1"/>
</dbReference>
<keyword evidence="19" id="KW-0670">Pyruvate</keyword>
<dbReference type="PANTHER" id="PTHR43030">
    <property type="entry name" value="PHOSPHOENOLPYRUVATE SYNTHASE"/>
    <property type="match status" value="1"/>
</dbReference>
<dbReference type="InterPro" id="IPR036637">
    <property type="entry name" value="Phosphohistidine_dom_sf"/>
</dbReference>
<evidence type="ECO:0000313" key="19">
    <source>
        <dbReference type="EMBL" id="PJC28045.1"/>
    </source>
</evidence>
<dbReference type="Pfam" id="PF02896">
    <property type="entry name" value="PEP-utilizers_C"/>
    <property type="match status" value="1"/>
</dbReference>
<feature type="domain" description="PEP-utilising enzyme mobile" evidence="16">
    <location>
        <begin position="362"/>
        <end position="432"/>
    </location>
</feature>
<evidence type="ECO:0000259" key="17">
    <source>
        <dbReference type="Pfam" id="PF01326"/>
    </source>
</evidence>
<feature type="domain" description="Pyruvate phosphate dikinase AMP/ATP-binding" evidence="17">
    <location>
        <begin position="20"/>
        <end position="324"/>
    </location>
</feature>
<comment type="catalytic activity">
    <reaction evidence="14 15">
        <text>pyruvate + ATP + H2O = phosphoenolpyruvate + AMP + phosphate + 2 H(+)</text>
        <dbReference type="Rhea" id="RHEA:11364"/>
        <dbReference type="ChEBI" id="CHEBI:15361"/>
        <dbReference type="ChEBI" id="CHEBI:15377"/>
        <dbReference type="ChEBI" id="CHEBI:15378"/>
        <dbReference type="ChEBI" id="CHEBI:30616"/>
        <dbReference type="ChEBI" id="CHEBI:43474"/>
        <dbReference type="ChEBI" id="CHEBI:58702"/>
        <dbReference type="ChEBI" id="CHEBI:456215"/>
        <dbReference type="EC" id="2.7.9.2"/>
    </reaction>
</comment>
<dbReference type="InterPro" id="IPR018274">
    <property type="entry name" value="PEP_util_AS"/>
</dbReference>
<dbReference type="UniPathway" id="UPA00138"/>
<dbReference type="InterPro" id="IPR000121">
    <property type="entry name" value="PEP_util_C"/>
</dbReference>
<dbReference type="PROSITE" id="PS00370">
    <property type="entry name" value="PEP_ENZYMES_PHOS_SITE"/>
    <property type="match status" value="1"/>
</dbReference>
<dbReference type="InterPro" id="IPR008279">
    <property type="entry name" value="PEP-util_enz_mobile_dom"/>
</dbReference>
<dbReference type="EC" id="2.7.9.2" evidence="5 15"/>
<dbReference type="NCBIfam" id="TIGR01418">
    <property type="entry name" value="PEP_synth"/>
    <property type="match status" value="1"/>
</dbReference>
<dbReference type="Gene3D" id="3.20.20.60">
    <property type="entry name" value="Phosphoenolpyruvate-binding domains"/>
    <property type="match status" value="1"/>
</dbReference>
<evidence type="ECO:0000313" key="20">
    <source>
        <dbReference type="Proteomes" id="UP000229816"/>
    </source>
</evidence>
<dbReference type="InterPro" id="IPR015813">
    <property type="entry name" value="Pyrv/PenolPyrv_kinase-like_dom"/>
</dbReference>
<dbReference type="PIRSF" id="PIRSF000854">
    <property type="entry name" value="PEP_synthase"/>
    <property type="match status" value="1"/>
</dbReference>
<feature type="domain" description="PEP-utilising enzyme C-terminal" evidence="18">
    <location>
        <begin position="467"/>
        <end position="751"/>
    </location>
</feature>
<comment type="pathway">
    <text evidence="3 15">Carbohydrate biosynthesis; gluconeogenesis.</text>
</comment>
<keyword evidence="7 15" id="KW-0808">Transferase</keyword>
<evidence type="ECO:0000256" key="12">
    <source>
        <dbReference type="ARBA" id="ARBA00022842"/>
    </source>
</evidence>
<dbReference type="SUPFAM" id="SSF52009">
    <property type="entry name" value="Phosphohistidine domain"/>
    <property type="match status" value="1"/>
</dbReference>
<keyword evidence="9 15" id="KW-0547">Nucleotide-binding</keyword>
<sequence>MDKKNKYILWFSEVDKDDIPLVGGKGANLGEMASFGAPVPRGFIVTSKAYFDFLEENKLKSKIYQELKNLDLTDPQSLNIISQRIKKLIEEGEISNVLSREIINNYLKLGGIISQAWVAIRSSATAEDLPTASFAGQQVTFLNVSGEANVVKRVQDCWASLFEPRAIFYREEKGFDHLKVGIAVPVQEMVPAEVSGVMFTAEPVTSQKNRIVIEAIYGLGEYLVQGTVSPDKYTVDKSSLRVIKKEVSKQAIQLLRNKKTSVPKKLQLKRKLTDAQIIELSKLGKKIHNHYFYPQDIEWTFYKNKFYIVQTRPVTTLLRQPANQGKLKETRKPILTGQPASPGIAPGPVQKILSAKEIGKVKKGGVLVTIMTSPDFVPVMKKVVAIVTDKGGQTSHAAIVSRELGIPCVVGTETATKILKDDQIVTVNGKKGEIYKGGMIQDTGYRIQDIEKKKLKPEDWKLKPIKTATKIYVNLGEPQLAEEVAQQNVDGVGLLRAEFMIAQFGVHPKKILKERKQKLFISKMCSNLSIFCEHFYPRPVVYRTTDFKTNEYRNLIGGKSFEPEEENPLMGYRGAYRYISDPAVFELELLVVKKVRQKFNNLWLMIPFVHTPQELKEVKKLIVANGLMRSPSFKLWLMVELPANIILLEDFIKVGIDGVSIGSNDLTMLILGIDRDNAELAKVFNEQDPAVIWALRQTIKTCQKFKITSSICGQAPSVYPDLVENLVKWGITSISVNPDAIEQTRELVYEAEKRIALKH</sequence>
<dbReference type="Proteomes" id="UP000229816">
    <property type="component" value="Unassembled WGS sequence"/>
</dbReference>
<dbReference type="FunFam" id="3.30.1490.20:FF:000010">
    <property type="entry name" value="Phosphoenolpyruvate synthase"/>
    <property type="match status" value="1"/>
</dbReference>
<dbReference type="Pfam" id="PF00391">
    <property type="entry name" value="PEP-utilizers"/>
    <property type="match status" value="1"/>
</dbReference>
<evidence type="ECO:0000256" key="14">
    <source>
        <dbReference type="ARBA" id="ARBA00047700"/>
    </source>
</evidence>
<evidence type="ECO:0000256" key="15">
    <source>
        <dbReference type="PIRNR" id="PIRNR000854"/>
    </source>
</evidence>
<evidence type="ECO:0000256" key="10">
    <source>
        <dbReference type="ARBA" id="ARBA00022777"/>
    </source>
</evidence>
<evidence type="ECO:0000256" key="11">
    <source>
        <dbReference type="ARBA" id="ARBA00022840"/>
    </source>
</evidence>
<evidence type="ECO:0000256" key="6">
    <source>
        <dbReference type="ARBA" id="ARBA00021623"/>
    </source>
</evidence>
<comment type="function">
    <text evidence="2 15">Catalyzes the phosphorylation of pyruvate to phosphoenolpyruvate.</text>
</comment>
<dbReference type="SUPFAM" id="SSF51621">
    <property type="entry name" value="Phosphoenolpyruvate/pyruvate domain"/>
    <property type="match status" value="1"/>
</dbReference>
<dbReference type="GO" id="GO:0006094">
    <property type="term" value="P:gluconeogenesis"/>
    <property type="evidence" value="ECO:0007669"/>
    <property type="project" value="UniProtKB-UniPathway"/>
</dbReference>
<comment type="similarity">
    <text evidence="4 15">Belongs to the PEP-utilizing enzyme family.</text>
</comment>
<comment type="caution">
    <text evidence="19">The sequence shown here is derived from an EMBL/GenBank/DDBJ whole genome shotgun (WGS) entry which is preliminary data.</text>
</comment>
<evidence type="ECO:0000259" key="16">
    <source>
        <dbReference type="Pfam" id="PF00391"/>
    </source>
</evidence>
<evidence type="ECO:0000256" key="2">
    <source>
        <dbReference type="ARBA" id="ARBA00002988"/>
    </source>
</evidence>
<dbReference type="NCBIfam" id="NF005057">
    <property type="entry name" value="PRK06464.1"/>
    <property type="match status" value="1"/>
</dbReference>
<dbReference type="InterPro" id="IPR006319">
    <property type="entry name" value="PEP_synth"/>
</dbReference>
<dbReference type="GO" id="GO:0005524">
    <property type="term" value="F:ATP binding"/>
    <property type="evidence" value="ECO:0007669"/>
    <property type="project" value="UniProtKB-KW"/>
</dbReference>
<evidence type="ECO:0000256" key="4">
    <source>
        <dbReference type="ARBA" id="ARBA00007837"/>
    </source>
</evidence>
<dbReference type="GO" id="GO:0008986">
    <property type="term" value="F:pyruvate, water dikinase activity"/>
    <property type="evidence" value="ECO:0007669"/>
    <property type="project" value="UniProtKB-EC"/>
</dbReference>
<dbReference type="GO" id="GO:0046872">
    <property type="term" value="F:metal ion binding"/>
    <property type="evidence" value="ECO:0007669"/>
    <property type="project" value="UniProtKB-KW"/>
</dbReference>
<keyword evidence="12 15" id="KW-0460">Magnesium</keyword>
<evidence type="ECO:0000259" key="18">
    <source>
        <dbReference type="Pfam" id="PF02896"/>
    </source>
</evidence>